<dbReference type="InterPro" id="IPR055915">
    <property type="entry name" value="DUF7492"/>
</dbReference>
<dbReference type="Pfam" id="PF24320">
    <property type="entry name" value="DUF7492"/>
    <property type="match status" value="1"/>
</dbReference>
<dbReference type="AlphaFoldDB" id="A0A364MRF8"/>
<feature type="compositionally biased region" description="Polar residues" evidence="1">
    <location>
        <begin position="297"/>
        <end position="319"/>
    </location>
</feature>
<proteinExistence type="predicted"/>
<evidence type="ECO:0000256" key="1">
    <source>
        <dbReference type="SAM" id="MobiDB-lite"/>
    </source>
</evidence>
<gene>
    <name evidence="3" type="ORF">DDE83_009151</name>
</gene>
<protein>
    <recommendedName>
        <fullName evidence="2">DUF7492 domain-containing protein</fullName>
    </recommendedName>
</protein>
<feature type="region of interest" description="Disordered" evidence="1">
    <location>
        <begin position="285"/>
        <end position="319"/>
    </location>
</feature>
<evidence type="ECO:0000313" key="4">
    <source>
        <dbReference type="Proteomes" id="UP000249619"/>
    </source>
</evidence>
<organism evidence="3 4">
    <name type="scientific">Stemphylium lycopersici</name>
    <name type="common">Tomato gray leaf spot disease fungus</name>
    <name type="synonym">Thyrospora lycopersici</name>
    <dbReference type="NCBI Taxonomy" id="183478"/>
    <lineage>
        <taxon>Eukaryota</taxon>
        <taxon>Fungi</taxon>
        <taxon>Dikarya</taxon>
        <taxon>Ascomycota</taxon>
        <taxon>Pezizomycotina</taxon>
        <taxon>Dothideomycetes</taxon>
        <taxon>Pleosporomycetidae</taxon>
        <taxon>Pleosporales</taxon>
        <taxon>Pleosporineae</taxon>
        <taxon>Pleosporaceae</taxon>
        <taxon>Stemphylium</taxon>
    </lineage>
</organism>
<dbReference type="Proteomes" id="UP000249619">
    <property type="component" value="Unassembled WGS sequence"/>
</dbReference>
<dbReference type="EMBL" id="QGDH01000423">
    <property type="protein sequence ID" value="RAR00111.1"/>
    <property type="molecule type" value="Genomic_DNA"/>
</dbReference>
<name>A0A364MRF8_STELY</name>
<feature type="domain" description="DUF7492" evidence="2">
    <location>
        <begin position="17"/>
        <end position="261"/>
    </location>
</feature>
<sequence length="319" mass="34728">MRYQARATLLALTANWANAHSWVEQLTNIASNGSYVAGFGYPRGFVDKTAGSSFDQEANKWLLPPDADFIRKADLLCHPSQRVASQAGSFPRLQTSPDSVIAMRYAENGHVTLPGGGNGLVGKPEKGGTVFVFGTKQPLPNETLLNVLHWTSDGKGGNQGGRLLAAQNFDDDRCYQLRTDITALGEARRLQTPNPKPGQPGSEHELLCETNVRLPDDVTVGQTYTLYWVWQWPTAPQQEPGPVNGKDEYYTSCIDVDVVPDLPLDQSGPLLKDQDPMTRAVPDFESRTALTVDPLALSSQAGFGRPTETTSQPSAFTNP</sequence>
<reference evidence="4" key="1">
    <citation type="submission" date="2018-05" db="EMBL/GenBank/DDBJ databases">
        <title>Draft genome sequence of Stemphylium lycopersici strain CIDEFI 213.</title>
        <authorList>
            <person name="Medina R."/>
            <person name="Franco M.E.E."/>
            <person name="Lucentini C.G."/>
            <person name="Saparrat M.C.N."/>
            <person name="Balatti P.A."/>
        </authorList>
    </citation>
    <scope>NUCLEOTIDE SEQUENCE [LARGE SCALE GENOMIC DNA]</scope>
    <source>
        <strain evidence="4">CIDEFI 213</strain>
    </source>
</reference>
<evidence type="ECO:0000259" key="2">
    <source>
        <dbReference type="Pfam" id="PF24320"/>
    </source>
</evidence>
<comment type="caution">
    <text evidence="3">The sequence shown here is derived from an EMBL/GenBank/DDBJ whole genome shotgun (WGS) entry which is preliminary data.</text>
</comment>
<accession>A0A364MRF8</accession>
<evidence type="ECO:0000313" key="3">
    <source>
        <dbReference type="EMBL" id="RAR00111.1"/>
    </source>
</evidence>
<dbReference type="OrthoDB" id="64281at2759"/>
<keyword evidence="4" id="KW-1185">Reference proteome</keyword>